<evidence type="ECO:0000313" key="7">
    <source>
        <dbReference type="Proteomes" id="UP000636800"/>
    </source>
</evidence>
<dbReference type="PANTHER" id="PTHR10060">
    <property type="entry name" value="TATD FAMILY DEOXYRIBONUCLEASE"/>
    <property type="match status" value="1"/>
</dbReference>
<dbReference type="GO" id="GO:0008296">
    <property type="term" value="F:3'-5'-DNA exonuclease activity"/>
    <property type="evidence" value="ECO:0007669"/>
    <property type="project" value="TreeGrafter"/>
</dbReference>
<proteinExistence type="inferred from homology"/>
<evidence type="ECO:0000256" key="4">
    <source>
        <dbReference type="ARBA" id="ARBA00022801"/>
    </source>
</evidence>
<dbReference type="InterPro" id="IPR032466">
    <property type="entry name" value="Metal_Hydrolase"/>
</dbReference>
<comment type="similarity">
    <text evidence="1">Belongs to the metallo-dependent hydrolases superfamily. TatD-type hydrolase family.</text>
</comment>
<reference evidence="6 7" key="1">
    <citation type="journal article" date="2020" name="Nat. Food">
        <title>A phased Vanilla planifolia genome enables genetic improvement of flavour and production.</title>
        <authorList>
            <person name="Hasing T."/>
            <person name="Tang H."/>
            <person name="Brym M."/>
            <person name="Khazi F."/>
            <person name="Huang T."/>
            <person name="Chambers A.H."/>
        </authorList>
    </citation>
    <scope>NUCLEOTIDE SEQUENCE [LARGE SCALE GENOMIC DNA]</scope>
    <source>
        <tissue evidence="6">Leaf</tissue>
    </source>
</reference>
<keyword evidence="5" id="KW-0812">Transmembrane</keyword>
<evidence type="ECO:0000256" key="3">
    <source>
        <dbReference type="ARBA" id="ARBA00022723"/>
    </source>
</evidence>
<sequence length="345" mass="38086">MKHPSLSLEGAIGSSWSAFSCAITIPLSSADNQISLLQLLTNAISILVINVDTELSPMAPTRQLALPRIILQKVNIFPTGLLIEVSLLNSCIVQVVVILLHCSFFVVVGIPSFVAIIFVSTTGSIIGGSPSTFSPLRSYVIDVVAVGECGLDYDRLCFCPSNTQKKYFVKQFELAETLQLSMFLHMHAAAEDFFSILTQNRHRFTSGVVHSFTGSSEDCLNGCSLKTIENLNVVKGIPIERMMLETDSPYCEIKNSHAGIHYVRSNWPSKRKEKYDPDCTVKGRNEPCLIRQVLEVVASCRGISSVDQLSRTLYYNTCRLFFPHEVDAQADALLEISSEVPEEKA</sequence>
<gene>
    <name evidence="6" type="ORF">HPP92_012180</name>
</gene>
<evidence type="ECO:0000256" key="1">
    <source>
        <dbReference type="ARBA" id="ARBA00009275"/>
    </source>
</evidence>
<accession>A0A835R785</accession>
<feature type="transmembrane region" description="Helical" evidence="5">
    <location>
        <begin position="104"/>
        <end position="127"/>
    </location>
</feature>
<evidence type="ECO:0000256" key="5">
    <source>
        <dbReference type="SAM" id="Phobius"/>
    </source>
</evidence>
<dbReference type="CDD" id="cd01310">
    <property type="entry name" value="TatD_DNAse"/>
    <property type="match status" value="1"/>
</dbReference>
<dbReference type="Proteomes" id="UP000636800">
    <property type="component" value="Chromosome 5"/>
</dbReference>
<dbReference type="GO" id="GO:0005829">
    <property type="term" value="C:cytosol"/>
    <property type="evidence" value="ECO:0007669"/>
    <property type="project" value="TreeGrafter"/>
</dbReference>
<protein>
    <submittedName>
        <fullName evidence="6">Uncharacterized protein</fullName>
    </submittedName>
</protein>
<dbReference type="SUPFAM" id="SSF51556">
    <property type="entry name" value="Metallo-dependent hydrolases"/>
    <property type="match status" value="1"/>
</dbReference>
<dbReference type="AlphaFoldDB" id="A0A835R785"/>
<name>A0A835R785_VANPL</name>
<dbReference type="InterPro" id="IPR050891">
    <property type="entry name" value="TatD-type_Hydrolase"/>
</dbReference>
<keyword evidence="3" id="KW-0479">Metal-binding</keyword>
<organism evidence="6 7">
    <name type="scientific">Vanilla planifolia</name>
    <name type="common">Vanilla</name>
    <dbReference type="NCBI Taxonomy" id="51239"/>
    <lineage>
        <taxon>Eukaryota</taxon>
        <taxon>Viridiplantae</taxon>
        <taxon>Streptophyta</taxon>
        <taxon>Embryophyta</taxon>
        <taxon>Tracheophyta</taxon>
        <taxon>Spermatophyta</taxon>
        <taxon>Magnoliopsida</taxon>
        <taxon>Liliopsida</taxon>
        <taxon>Asparagales</taxon>
        <taxon>Orchidaceae</taxon>
        <taxon>Vanilloideae</taxon>
        <taxon>Vanilleae</taxon>
        <taxon>Vanilla</taxon>
    </lineage>
</organism>
<dbReference type="PROSITE" id="PS51257">
    <property type="entry name" value="PROKAR_LIPOPROTEIN"/>
    <property type="match status" value="1"/>
</dbReference>
<evidence type="ECO:0000313" key="6">
    <source>
        <dbReference type="EMBL" id="KAG0481322.1"/>
    </source>
</evidence>
<keyword evidence="5" id="KW-0472">Membrane</keyword>
<dbReference type="Gene3D" id="3.20.20.140">
    <property type="entry name" value="Metal-dependent hydrolases"/>
    <property type="match status" value="1"/>
</dbReference>
<keyword evidence="5" id="KW-1133">Transmembrane helix</keyword>
<evidence type="ECO:0000256" key="2">
    <source>
        <dbReference type="ARBA" id="ARBA00022722"/>
    </source>
</evidence>
<comment type="caution">
    <text evidence="6">The sequence shown here is derived from an EMBL/GenBank/DDBJ whole genome shotgun (WGS) entry which is preliminary data.</text>
</comment>
<feature type="transmembrane region" description="Helical" evidence="5">
    <location>
        <begin position="74"/>
        <end position="98"/>
    </location>
</feature>
<dbReference type="InterPro" id="IPR001130">
    <property type="entry name" value="TatD-like"/>
</dbReference>
<dbReference type="Pfam" id="PF01026">
    <property type="entry name" value="TatD_DNase"/>
    <property type="match status" value="1"/>
</dbReference>
<dbReference type="GO" id="GO:0046872">
    <property type="term" value="F:metal ion binding"/>
    <property type="evidence" value="ECO:0007669"/>
    <property type="project" value="UniProtKB-KW"/>
</dbReference>
<dbReference type="PANTHER" id="PTHR10060:SF15">
    <property type="entry name" value="DEOXYRIBONUCLEASE TATDN1"/>
    <property type="match status" value="1"/>
</dbReference>
<keyword evidence="4" id="KW-0378">Hydrolase</keyword>
<keyword evidence="2" id="KW-0540">Nuclease</keyword>
<dbReference type="EMBL" id="JADCNL010000005">
    <property type="protein sequence ID" value="KAG0481322.1"/>
    <property type="molecule type" value="Genomic_DNA"/>
</dbReference>
<keyword evidence="7" id="KW-1185">Reference proteome</keyword>
<dbReference type="OrthoDB" id="205569at2759"/>